<dbReference type="EMBL" id="CAJNOK010024047">
    <property type="protein sequence ID" value="CAF1371347.1"/>
    <property type="molecule type" value="Genomic_DNA"/>
</dbReference>
<dbReference type="Proteomes" id="UP000681722">
    <property type="component" value="Unassembled WGS sequence"/>
</dbReference>
<evidence type="ECO:0000313" key="2">
    <source>
        <dbReference type="EMBL" id="CAF1371347.1"/>
    </source>
</evidence>
<comment type="caution">
    <text evidence="1">The sequence shown here is derived from an EMBL/GenBank/DDBJ whole genome shotgun (WGS) entry which is preliminary data.</text>
</comment>
<reference evidence="1" key="1">
    <citation type="submission" date="2021-02" db="EMBL/GenBank/DDBJ databases">
        <authorList>
            <person name="Nowell W R."/>
        </authorList>
    </citation>
    <scope>NUCLEOTIDE SEQUENCE</scope>
</reference>
<dbReference type="Proteomes" id="UP000677228">
    <property type="component" value="Unassembled WGS sequence"/>
</dbReference>
<dbReference type="Proteomes" id="UP000682733">
    <property type="component" value="Unassembled WGS sequence"/>
</dbReference>
<dbReference type="EMBL" id="CAJOBC010006443">
    <property type="protein sequence ID" value="CAF3899278.1"/>
    <property type="molecule type" value="Genomic_DNA"/>
</dbReference>
<gene>
    <name evidence="1" type="ORF">GPM918_LOCUS20420</name>
    <name evidence="2" type="ORF">OVA965_LOCUS31688</name>
    <name evidence="3" type="ORF">SRO942_LOCUS20417</name>
    <name evidence="4" type="ORF">TMI583_LOCUS32526</name>
</gene>
<evidence type="ECO:0000313" key="3">
    <source>
        <dbReference type="EMBL" id="CAF3899278.1"/>
    </source>
</evidence>
<proteinExistence type="predicted"/>
<feature type="non-terminal residue" evidence="1">
    <location>
        <position position="117"/>
    </location>
</feature>
<evidence type="ECO:0000313" key="1">
    <source>
        <dbReference type="EMBL" id="CAF1135589.1"/>
    </source>
</evidence>
<evidence type="ECO:0000313" key="4">
    <source>
        <dbReference type="EMBL" id="CAF4180516.1"/>
    </source>
</evidence>
<dbReference type="Proteomes" id="UP000663829">
    <property type="component" value="Unassembled WGS sequence"/>
</dbReference>
<sequence length="117" mass="12783">GISKVFDSFVSLRECKKDERCSVYLACWADLEVADVNVIQEISSSTPLPITINNTINTNTTASIPIQLLSSSRTTASTEAAHQADDPQLIPNEDYELLLTNIKGVYEARTICSCLTS</sequence>
<dbReference type="AlphaFoldDB" id="A0A814RP89"/>
<name>A0A814RP89_9BILA</name>
<organism evidence="1 5">
    <name type="scientific">Didymodactylos carnosus</name>
    <dbReference type="NCBI Taxonomy" id="1234261"/>
    <lineage>
        <taxon>Eukaryota</taxon>
        <taxon>Metazoa</taxon>
        <taxon>Spiralia</taxon>
        <taxon>Gnathifera</taxon>
        <taxon>Rotifera</taxon>
        <taxon>Eurotatoria</taxon>
        <taxon>Bdelloidea</taxon>
        <taxon>Philodinida</taxon>
        <taxon>Philodinidae</taxon>
        <taxon>Didymodactylos</taxon>
    </lineage>
</organism>
<protein>
    <submittedName>
        <fullName evidence="1">Uncharacterized protein</fullName>
    </submittedName>
</protein>
<keyword evidence="5" id="KW-1185">Reference proteome</keyword>
<dbReference type="EMBL" id="CAJNOQ010006443">
    <property type="protein sequence ID" value="CAF1135589.1"/>
    <property type="molecule type" value="Genomic_DNA"/>
</dbReference>
<dbReference type="EMBL" id="CAJOBA010045720">
    <property type="protein sequence ID" value="CAF4180516.1"/>
    <property type="molecule type" value="Genomic_DNA"/>
</dbReference>
<accession>A0A814RP89</accession>
<evidence type="ECO:0000313" key="5">
    <source>
        <dbReference type="Proteomes" id="UP000663829"/>
    </source>
</evidence>